<organism evidence="4 5">
    <name type="scientific">Pseudoalteromonas piscicida</name>
    <dbReference type="NCBI Taxonomy" id="43662"/>
    <lineage>
        <taxon>Bacteria</taxon>
        <taxon>Pseudomonadati</taxon>
        <taxon>Pseudomonadota</taxon>
        <taxon>Gammaproteobacteria</taxon>
        <taxon>Alteromonadales</taxon>
        <taxon>Pseudoalteromonadaceae</taxon>
        <taxon>Pseudoalteromonas</taxon>
    </lineage>
</organism>
<dbReference type="InterPro" id="IPR037138">
    <property type="entry name" value="His_deacetylse_dom_sf"/>
</dbReference>
<evidence type="ECO:0000256" key="2">
    <source>
        <dbReference type="ARBA" id="ARBA00022801"/>
    </source>
</evidence>
<dbReference type="AlphaFoldDB" id="A0A2A5JNC4"/>
<dbReference type="PANTHER" id="PTHR10625:SF19">
    <property type="entry name" value="HISTONE DEACETYLASE 12"/>
    <property type="match status" value="1"/>
</dbReference>
<evidence type="ECO:0000259" key="3">
    <source>
        <dbReference type="Pfam" id="PF00850"/>
    </source>
</evidence>
<dbReference type="PRINTS" id="PR01270">
    <property type="entry name" value="HDASUPER"/>
</dbReference>
<evidence type="ECO:0000313" key="4">
    <source>
        <dbReference type="EMBL" id="PCK30910.1"/>
    </source>
</evidence>
<reference evidence="5" key="1">
    <citation type="journal article" date="2019" name="Genome Announc.">
        <title>Draft Genome Sequence of Pseudoalteromonas piscicida Strain 36Y ROTHPW, an Hypersaline Seawater Isolate from the South Coast of Sonora, Mexico.</title>
        <authorList>
            <person name="Sanchez-Diaz R."/>
            <person name="Molina-Garza Z.J."/>
            <person name="Cruz-Suarez L.E."/>
            <person name="Selvin J."/>
            <person name="Kiran G.S."/>
            <person name="Ibarra-Gamez J.C."/>
            <person name="Gomez-Gil B."/>
            <person name="Galaviz-Silva L."/>
        </authorList>
    </citation>
    <scope>NUCLEOTIDE SEQUENCE [LARGE SCALE GENOMIC DNA]</scope>
    <source>
        <strain evidence="5">36Y_RITHPW</strain>
    </source>
</reference>
<comment type="caution">
    <text evidence="4">The sequence shown here is derived from an EMBL/GenBank/DDBJ whole genome shotgun (WGS) entry which is preliminary data.</text>
</comment>
<comment type="similarity">
    <text evidence="1">Belongs to the histone deacetylase family.</text>
</comment>
<dbReference type="Pfam" id="PF00850">
    <property type="entry name" value="Hist_deacetyl"/>
    <property type="match status" value="1"/>
</dbReference>
<proteinExistence type="inferred from homology"/>
<feature type="domain" description="Histone deacetylase" evidence="3">
    <location>
        <begin position="17"/>
        <end position="278"/>
    </location>
</feature>
<dbReference type="Proteomes" id="UP000228621">
    <property type="component" value="Unassembled WGS sequence"/>
</dbReference>
<keyword evidence="5" id="KW-1185">Reference proteome</keyword>
<dbReference type="InterPro" id="IPR023696">
    <property type="entry name" value="Ureohydrolase_dom_sf"/>
</dbReference>
<dbReference type="GO" id="GO:0040029">
    <property type="term" value="P:epigenetic regulation of gene expression"/>
    <property type="evidence" value="ECO:0007669"/>
    <property type="project" value="TreeGrafter"/>
</dbReference>
<accession>A0A2A5JNC4</accession>
<dbReference type="PANTHER" id="PTHR10625">
    <property type="entry name" value="HISTONE DEACETYLASE HDAC1-RELATED"/>
    <property type="match status" value="1"/>
</dbReference>
<dbReference type="RefSeq" id="WP_099642848.1">
    <property type="nucleotide sequence ID" value="NZ_NKHF01000068.1"/>
</dbReference>
<keyword evidence="2" id="KW-0378">Hydrolase</keyword>
<dbReference type="CDD" id="cd09993">
    <property type="entry name" value="HDAC_classIV"/>
    <property type="match status" value="1"/>
</dbReference>
<dbReference type="GO" id="GO:0004407">
    <property type="term" value="F:histone deacetylase activity"/>
    <property type="evidence" value="ECO:0007669"/>
    <property type="project" value="InterPro"/>
</dbReference>
<name>A0A2A5JNC4_PSEO7</name>
<gene>
    <name evidence="4" type="ORF">CEX98_14900</name>
</gene>
<dbReference type="EMBL" id="NKHF01000068">
    <property type="protein sequence ID" value="PCK30910.1"/>
    <property type="molecule type" value="Genomic_DNA"/>
</dbReference>
<dbReference type="InterPro" id="IPR000286">
    <property type="entry name" value="HDACs"/>
</dbReference>
<evidence type="ECO:0000313" key="5">
    <source>
        <dbReference type="Proteomes" id="UP000228621"/>
    </source>
</evidence>
<dbReference type="InterPro" id="IPR044150">
    <property type="entry name" value="HDAC_classIV"/>
</dbReference>
<dbReference type="OrthoDB" id="9808367at2"/>
<sequence length="301" mass="33637">MLYYHPIYSALALPKKHRFPISKYHTLYQRLNTCKFAQHIEQPEQKITRDALLLCHDSNYVDAFLAGTLSDKAIKRMGFPWSEQLVERTLISLGGSLAAAEFALQHGVGANLSGGYHHAHREFGSGFCIFNDWAVVAATLVAQQRAEKVLIFDCDVHQGDGTATLVSDRDDIITCSIHCESNFPRVKPHSDLDFALPVGTEDKQYLETVQEAITLATRIHQPDIILYNAGADIYRGDELGHFNISLKGVYNRDSIIIEHALTHHIPLAIALGGGYQRDIDHLIDVHQQTFLALLDNPAIMI</sequence>
<dbReference type="SUPFAM" id="SSF52768">
    <property type="entry name" value="Arginase/deacetylase"/>
    <property type="match status" value="1"/>
</dbReference>
<evidence type="ECO:0000256" key="1">
    <source>
        <dbReference type="ARBA" id="ARBA00005947"/>
    </source>
</evidence>
<dbReference type="Gene3D" id="3.40.800.20">
    <property type="entry name" value="Histone deacetylase domain"/>
    <property type="match status" value="1"/>
</dbReference>
<dbReference type="InterPro" id="IPR023801">
    <property type="entry name" value="His_deacetylse_dom"/>
</dbReference>
<protein>
    <submittedName>
        <fullName evidence="4">Histone deacetylase</fullName>
    </submittedName>
</protein>
<dbReference type="GO" id="GO:0016787">
    <property type="term" value="F:hydrolase activity"/>
    <property type="evidence" value="ECO:0007669"/>
    <property type="project" value="UniProtKB-KW"/>
</dbReference>